<dbReference type="Gene3D" id="2.40.160.20">
    <property type="match status" value="1"/>
</dbReference>
<name>D4ZFR9_SHEVD</name>
<keyword evidence="2" id="KW-0626">Porin</keyword>
<keyword evidence="6" id="KW-1185">Reference proteome</keyword>
<dbReference type="InterPro" id="IPR011250">
    <property type="entry name" value="OMP/PagP_B-barrel"/>
</dbReference>
<dbReference type="Proteomes" id="UP000002350">
    <property type="component" value="Chromosome"/>
</dbReference>
<dbReference type="Pfam" id="PF01389">
    <property type="entry name" value="OmpA_membrane"/>
    <property type="match status" value="1"/>
</dbReference>
<dbReference type="GO" id="GO:0046930">
    <property type="term" value="C:pore complex"/>
    <property type="evidence" value="ECO:0007669"/>
    <property type="project" value="UniProtKB-KW"/>
</dbReference>
<dbReference type="EMBL" id="AP011177">
    <property type="protein sequence ID" value="BAJ00518.1"/>
    <property type="molecule type" value="Genomic_DNA"/>
</dbReference>
<evidence type="ECO:0000259" key="4">
    <source>
        <dbReference type="Pfam" id="PF01389"/>
    </source>
</evidence>
<dbReference type="HOGENOM" id="CLU_1137423_0_0_6"/>
<evidence type="ECO:0000256" key="2">
    <source>
        <dbReference type="ARBA" id="ARBA00023114"/>
    </source>
</evidence>
<dbReference type="SUPFAM" id="SSF56925">
    <property type="entry name" value="OMPA-like"/>
    <property type="match status" value="1"/>
</dbReference>
<dbReference type="STRING" id="637905.SVI_0547"/>
<reference evidence="6" key="1">
    <citation type="journal article" date="2010" name="Mol. Biosyst.">
        <title>Complete genome sequence and comparative analysis of Shewanella violacea, a psychrophilic and piezophilic bacterium from deep sea floor sediments.</title>
        <authorList>
            <person name="Aono E."/>
            <person name="Baba T."/>
            <person name="Ara T."/>
            <person name="Nishi T."/>
            <person name="Nakamichi T."/>
            <person name="Inamoto E."/>
            <person name="Toyonaga H."/>
            <person name="Hasegawa M."/>
            <person name="Takai Y."/>
            <person name="Okumura Y."/>
            <person name="Baba M."/>
            <person name="Tomita M."/>
            <person name="Kato C."/>
            <person name="Oshima T."/>
            <person name="Nakasone K."/>
            <person name="Mori H."/>
        </authorList>
    </citation>
    <scope>NUCLEOTIDE SEQUENCE [LARGE SCALE GENOMIC DNA]</scope>
    <source>
        <strain evidence="6">JCM 10179 / CIP 106290 / LMG 19151 / DSS12</strain>
    </source>
</reference>
<evidence type="ECO:0000313" key="5">
    <source>
        <dbReference type="EMBL" id="BAJ00518.1"/>
    </source>
</evidence>
<dbReference type="GO" id="GO:0015288">
    <property type="term" value="F:porin activity"/>
    <property type="evidence" value="ECO:0007669"/>
    <property type="project" value="UniProtKB-KW"/>
</dbReference>
<sequence length="276" mass="31458">MRCIMKLAVSRMNSNNKLARGLPVLSLISTGERLHSRALPPKKDIRNKRKKSRSTFPYAWIGILCCLFIVQASVAGEADNMDLESDFFDVYDYQYMAEISQSDIPLSPNQQRSLRFNLKLNSSGNLLELEYHFSPAWQVSFESLQLGAGVFPGANVYHSNQGYLNFDRYNDSTGLYASSLYGLRLYEAWGASVSRIFELTDKLSTQVYLGAYHWQQEELVFSAIDKHASSKGVSPYGGLGVRYRLSDEVNLRLDWDHFSLQGDTYDQVGIKFQYQF</sequence>
<dbReference type="InterPro" id="IPR000498">
    <property type="entry name" value="OmpA-like_TM_dom"/>
</dbReference>
<feature type="transmembrane region" description="Helical" evidence="3">
    <location>
        <begin position="56"/>
        <end position="74"/>
    </location>
</feature>
<dbReference type="AlphaFoldDB" id="D4ZFR9"/>
<keyword evidence="3" id="KW-1133">Transmembrane helix</keyword>
<accession>D4ZFR9</accession>
<evidence type="ECO:0000256" key="3">
    <source>
        <dbReference type="SAM" id="Phobius"/>
    </source>
</evidence>
<organism evidence="5 6">
    <name type="scientific">Shewanella violacea (strain JCM 10179 / CIP 106290 / LMG 19151 / DSS12)</name>
    <dbReference type="NCBI Taxonomy" id="637905"/>
    <lineage>
        <taxon>Bacteria</taxon>
        <taxon>Pseudomonadati</taxon>
        <taxon>Pseudomonadota</taxon>
        <taxon>Gammaproteobacteria</taxon>
        <taxon>Alteromonadales</taxon>
        <taxon>Shewanellaceae</taxon>
        <taxon>Shewanella</taxon>
    </lineage>
</organism>
<evidence type="ECO:0000313" key="6">
    <source>
        <dbReference type="Proteomes" id="UP000002350"/>
    </source>
</evidence>
<dbReference type="eggNOG" id="ENOG5031IMM">
    <property type="taxonomic scope" value="Bacteria"/>
</dbReference>
<feature type="domain" description="Outer membrane protein OmpA-like transmembrane" evidence="4">
    <location>
        <begin position="140"/>
        <end position="264"/>
    </location>
</feature>
<keyword evidence="2" id="KW-0406">Ion transport</keyword>
<protein>
    <recommendedName>
        <fullName evidence="4">Outer membrane protein OmpA-like transmembrane domain-containing protein</fullName>
    </recommendedName>
</protein>
<gene>
    <name evidence="5" type="ordered locus">SVI_0547</name>
</gene>
<keyword evidence="3" id="KW-0472">Membrane</keyword>
<evidence type="ECO:0000256" key="1">
    <source>
        <dbReference type="ARBA" id="ARBA00005710"/>
    </source>
</evidence>
<comment type="similarity">
    <text evidence="1">Belongs to the outer membrane OOP (TC 1.B.6) superfamily. OmpA family.</text>
</comment>
<dbReference type="GO" id="GO:0009279">
    <property type="term" value="C:cell outer membrane"/>
    <property type="evidence" value="ECO:0007669"/>
    <property type="project" value="InterPro"/>
</dbReference>
<dbReference type="KEGG" id="svo:SVI_0547"/>
<proteinExistence type="inferred from homology"/>
<keyword evidence="3" id="KW-0812">Transmembrane</keyword>
<keyword evidence="2" id="KW-0813">Transport</keyword>